<evidence type="ECO:0000259" key="2">
    <source>
        <dbReference type="PROSITE" id="PS50888"/>
    </source>
</evidence>
<dbReference type="Proteomes" id="UP000594260">
    <property type="component" value="Unplaced"/>
</dbReference>
<protein>
    <recommendedName>
        <fullName evidence="2">BHLH domain-containing protein</fullName>
    </recommendedName>
</protein>
<feature type="region of interest" description="Disordered" evidence="1">
    <location>
        <begin position="242"/>
        <end position="270"/>
    </location>
</feature>
<dbReference type="OrthoDB" id="10001938at2759"/>
<dbReference type="AlphaFoldDB" id="A0A7M7JWP1"/>
<evidence type="ECO:0000313" key="4">
    <source>
        <dbReference type="Proteomes" id="UP000594260"/>
    </source>
</evidence>
<organism evidence="3 4">
    <name type="scientific">Varroa destructor</name>
    <name type="common">Honeybee mite</name>
    <dbReference type="NCBI Taxonomy" id="109461"/>
    <lineage>
        <taxon>Eukaryota</taxon>
        <taxon>Metazoa</taxon>
        <taxon>Ecdysozoa</taxon>
        <taxon>Arthropoda</taxon>
        <taxon>Chelicerata</taxon>
        <taxon>Arachnida</taxon>
        <taxon>Acari</taxon>
        <taxon>Parasitiformes</taxon>
        <taxon>Mesostigmata</taxon>
        <taxon>Gamasina</taxon>
        <taxon>Dermanyssoidea</taxon>
        <taxon>Varroidae</taxon>
        <taxon>Varroa</taxon>
    </lineage>
</organism>
<feature type="region of interest" description="Disordered" evidence="1">
    <location>
        <begin position="86"/>
        <end position="150"/>
    </location>
</feature>
<dbReference type="SUPFAM" id="SSF47459">
    <property type="entry name" value="HLH, helix-loop-helix DNA-binding domain"/>
    <property type="match status" value="1"/>
</dbReference>
<dbReference type="InterPro" id="IPR011598">
    <property type="entry name" value="bHLH_dom"/>
</dbReference>
<dbReference type="Gene3D" id="4.10.280.10">
    <property type="entry name" value="Helix-loop-helix DNA-binding domain"/>
    <property type="match status" value="1"/>
</dbReference>
<dbReference type="GO" id="GO:0046983">
    <property type="term" value="F:protein dimerization activity"/>
    <property type="evidence" value="ECO:0007669"/>
    <property type="project" value="InterPro"/>
</dbReference>
<keyword evidence="4" id="KW-1185">Reference proteome</keyword>
<dbReference type="SMART" id="SM00353">
    <property type="entry name" value="HLH"/>
    <property type="match status" value="1"/>
</dbReference>
<dbReference type="PROSITE" id="PS50888">
    <property type="entry name" value="BHLH"/>
    <property type="match status" value="1"/>
</dbReference>
<dbReference type="KEGG" id="vde:111247281"/>
<evidence type="ECO:0000256" key="1">
    <source>
        <dbReference type="SAM" id="MobiDB-lite"/>
    </source>
</evidence>
<dbReference type="GO" id="GO:0009653">
    <property type="term" value="P:anatomical structure morphogenesis"/>
    <property type="evidence" value="ECO:0007669"/>
    <property type="project" value="TreeGrafter"/>
</dbReference>
<dbReference type="GO" id="GO:0070888">
    <property type="term" value="F:E-box binding"/>
    <property type="evidence" value="ECO:0007669"/>
    <property type="project" value="TreeGrafter"/>
</dbReference>
<dbReference type="GO" id="GO:0005634">
    <property type="term" value="C:nucleus"/>
    <property type="evidence" value="ECO:0007669"/>
    <property type="project" value="TreeGrafter"/>
</dbReference>
<dbReference type="InterPro" id="IPR036638">
    <property type="entry name" value="HLH_DNA-bd_sf"/>
</dbReference>
<feature type="compositionally biased region" description="Basic and acidic residues" evidence="1">
    <location>
        <begin position="245"/>
        <end position="256"/>
    </location>
</feature>
<dbReference type="InterPro" id="IPR050359">
    <property type="entry name" value="bHLH_transcription_factors"/>
</dbReference>
<feature type="domain" description="BHLH" evidence="2">
    <location>
        <begin position="277"/>
        <end position="329"/>
    </location>
</feature>
<name>A0A7M7JWP1_VARDE</name>
<accession>A0A7M7JWP1</accession>
<evidence type="ECO:0000313" key="3">
    <source>
        <dbReference type="EnsemblMetazoa" id="XP_022653732"/>
    </source>
</evidence>
<dbReference type="EnsemblMetazoa" id="XM_022797997">
    <property type="protein sequence ID" value="XP_022653732"/>
    <property type="gene ID" value="LOC111247281"/>
</dbReference>
<dbReference type="GeneID" id="111247281"/>
<dbReference type="Pfam" id="PF00010">
    <property type="entry name" value="HLH"/>
    <property type="match status" value="1"/>
</dbReference>
<dbReference type="GO" id="GO:0045944">
    <property type="term" value="P:positive regulation of transcription by RNA polymerase II"/>
    <property type="evidence" value="ECO:0007669"/>
    <property type="project" value="TreeGrafter"/>
</dbReference>
<dbReference type="PANTHER" id="PTHR19290">
    <property type="entry name" value="BASIC HELIX-LOOP-HELIX PROTEIN NEUROGENIN-RELATED"/>
    <property type="match status" value="1"/>
</dbReference>
<proteinExistence type="predicted"/>
<reference evidence="3" key="1">
    <citation type="submission" date="2021-01" db="UniProtKB">
        <authorList>
            <consortium name="EnsemblMetazoa"/>
        </authorList>
    </citation>
    <scope>IDENTIFICATION</scope>
</reference>
<sequence>MALGRLKQRAASLDALECADTLLPEEDEINIAKKARLQLKNKQTVVLPKDFTDRWKPEATALDSLESTDSLLPEDDGISVIKKHHLHRGNRQAAAPPKNFADILDEDRPSSGDSGISSDHQSGSQQRLSVSQITRQTSTKVADERRAISPTHLTCQANKAGLRQEIEPETLIAVDLSKSRHELNIRNQPPKSTQKLLKIKLETNHDNKENGIELEHVQYQKSQKTSRKGWETNVLRALAVRKVQGHTDRSKPSTVKDEDDANIRNSESPESLDSLRLRRIEANARERSRVHTIGAAFDALRQAVPSNCDQQKLSKLAVLRIAAAYIRSLAALTQGDSESFSTGVNQVTQALLMDGARTKTSRIA</sequence>
<dbReference type="InParanoid" id="A0A7M7JWP1"/>
<dbReference type="PANTHER" id="PTHR19290:SF102">
    <property type="entry name" value="TRANSCRIPTION FACTOR ATOH8"/>
    <property type="match status" value="1"/>
</dbReference>
<dbReference type="RefSeq" id="XP_022653732.1">
    <property type="nucleotide sequence ID" value="XM_022797997.1"/>
</dbReference>
<feature type="compositionally biased region" description="Polar residues" evidence="1">
    <location>
        <begin position="111"/>
        <end position="140"/>
    </location>
</feature>
<dbReference type="GO" id="GO:0003700">
    <property type="term" value="F:DNA-binding transcription factor activity"/>
    <property type="evidence" value="ECO:0007669"/>
    <property type="project" value="TreeGrafter"/>
</dbReference>